<sequence length="123" mass="13748">MIDLQFIETLGMIKLLDWIKEKIAMFEPVQWMLFLIGATLVGFGLYSAWKSYRIASYSISVKVAKFGFTLIVISFAWDNIKWIYETAMQMTGNPVLAFVLILAGGFLGINTIKLLVAGGSAKK</sequence>
<dbReference type="Proteomes" id="UP000013307">
    <property type="component" value="Chromosome"/>
</dbReference>
<dbReference type="RefSeq" id="WP_015590549.1">
    <property type="nucleotide sequence ID" value="NC_021169.1"/>
</dbReference>
<feature type="transmembrane region" description="Helical" evidence="1">
    <location>
        <begin position="59"/>
        <end position="77"/>
    </location>
</feature>
<dbReference type="AlphaFoldDB" id="N0BKC6"/>
<keyword evidence="3" id="KW-1185">Reference proteome</keyword>
<gene>
    <name evidence="2" type="ORF">Asulf_00947</name>
</gene>
<dbReference type="STRING" id="387631.Asulf_00947"/>
<keyword evidence="1" id="KW-0472">Membrane</keyword>
<feature type="transmembrane region" description="Helical" evidence="1">
    <location>
        <begin position="29"/>
        <end position="47"/>
    </location>
</feature>
<evidence type="ECO:0000256" key="1">
    <source>
        <dbReference type="SAM" id="Phobius"/>
    </source>
</evidence>
<proteinExistence type="predicted"/>
<dbReference type="GeneID" id="15392588"/>
<dbReference type="KEGG" id="ast:Asulf_00947"/>
<keyword evidence="1" id="KW-0812">Transmembrane</keyword>
<dbReference type="EMBL" id="CP005290">
    <property type="protein sequence ID" value="AGK60951.1"/>
    <property type="molecule type" value="Genomic_DNA"/>
</dbReference>
<accession>N0BKC6</accession>
<evidence type="ECO:0000313" key="3">
    <source>
        <dbReference type="Proteomes" id="UP000013307"/>
    </source>
</evidence>
<feature type="transmembrane region" description="Helical" evidence="1">
    <location>
        <begin position="97"/>
        <end position="116"/>
    </location>
</feature>
<evidence type="ECO:0000313" key="2">
    <source>
        <dbReference type="EMBL" id="AGK60951.1"/>
    </source>
</evidence>
<name>N0BKC6_9EURY</name>
<organism evidence="2 3">
    <name type="scientific">Archaeoglobus sulfaticallidus PM70-1</name>
    <dbReference type="NCBI Taxonomy" id="387631"/>
    <lineage>
        <taxon>Archaea</taxon>
        <taxon>Methanobacteriati</taxon>
        <taxon>Methanobacteriota</taxon>
        <taxon>Archaeoglobi</taxon>
        <taxon>Archaeoglobales</taxon>
        <taxon>Archaeoglobaceae</taxon>
        <taxon>Archaeoglobus</taxon>
    </lineage>
</organism>
<keyword evidence="1" id="KW-1133">Transmembrane helix</keyword>
<dbReference type="HOGENOM" id="CLU_2009992_0_0_2"/>
<reference evidence="2 3" key="1">
    <citation type="journal article" date="2013" name="Genome Announc.">
        <title>Complete Genome Sequence of the Thermophilic and Facultatively Chemolithoautotrophic Sulfate Reducer Archaeoglobus sulfaticallidus Strain PM70-1T.</title>
        <authorList>
            <person name="Stokke R."/>
            <person name="Hocking W.P."/>
            <person name="Steinsbu B.O."/>
            <person name="Steen I.H."/>
        </authorList>
    </citation>
    <scope>NUCLEOTIDE SEQUENCE [LARGE SCALE GENOMIC DNA]</scope>
    <source>
        <strain evidence="2">PM70-1</strain>
    </source>
</reference>
<protein>
    <submittedName>
        <fullName evidence="2">Uncharacterized protein</fullName>
    </submittedName>
</protein>